<comment type="caution">
    <text evidence="3">The sequence shown here is derived from an EMBL/GenBank/DDBJ whole genome shotgun (WGS) entry which is preliminary data.</text>
</comment>
<keyword evidence="4" id="KW-1185">Reference proteome</keyword>
<feature type="domain" description="Aminoglycoside phosphotransferase" evidence="2">
    <location>
        <begin position="209"/>
        <end position="283"/>
    </location>
</feature>
<proteinExistence type="predicted"/>
<feature type="compositionally biased region" description="Low complexity" evidence="1">
    <location>
        <begin position="66"/>
        <end position="78"/>
    </location>
</feature>
<feature type="region of interest" description="Disordered" evidence="1">
    <location>
        <begin position="66"/>
        <end position="93"/>
    </location>
</feature>
<dbReference type="VEuPathDB" id="FungiDB:AJ78_02929"/>
<evidence type="ECO:0000256" key="1">
    <source>
        <dbReference type="SAM" id="MobiDB-lite"/>
    </source>
</evidence>
<dbReference type="Gene3D" id="3.90.1200.10">
    <property type="match status" value="1"/>
</dbReference>
<evidence type="ECO:0000259" key="2">
    <source>
        <dbReference type="Pfam" id="PF01636"/>
    </source>
</evidence>
<dbReference type="Pfam" id="PF01636">
    <property type="entry name" value="APH"/>
    <property type="match status" value="1"/>
</dbReference>
<dbReference type="Proteomes" id="UP000182235">
    <property type="component" value="Unassembled WGS sequence"/>
</dbReference>
<dbReference type="InterPro" id="IPR051678">
    <property type="entry name" value="AGP_Transferase"/>
</dbReference>
<dbReference type="CDD" id="cd05120">
    <property type="entry name" value="APH_ChoK_like"/>
    <property type="match status" value="1"/>
</dbReference>
<gene>
    <name evidence="3" type="ORF">AJ78_02929</name>
</gene>
<protein>
    <recommendedName>
        <fullName evidence="2">Aminoglycoside phosphotransferase domain-containing protein</fullName>
    </recommendedName>
</protein>
<name>A0A1J9Q9M6_9EURO</name>
<dbReference type="AlphaFoldDB" id="A0A1J9Q9M6"/>
<dbReference type="InterPro" id="IPR011009">
    <property type="entry name" value="Kinase-like_dom_sf"/>
</dbReference>
<organism evidence="3 4">
    <name type="scientific">Emergomyces pasteurianus Ep9510</name>
    <dbReference type="NCBI Taxonomy" id="1447872"/>
    <lineage>
        <taxon>Eukaryota</taxon>
        <taxon>Fungi</taxon>
        <taxon>Dikarya</taxon>
        <taxon>Ascomycota</taxon>
        <taxon>Pezizomycotina</taxon>
        <taxon>Eurotiomycetes</taxon>
        <taxon>Eurotiomycetidae</taxon>
        <taxon>Onygenales</taxon>
        <taxon>Ajellomycetaceae</taxon>
        <taxon>Emergomyces</taxon>
    </lineage>
</organism>
<sequence length="298" mass="33806">MHVTSGASILSGKEPSWSYPEPSTKPPDQAPVQCTPDILPNCPNEDFRQSSFFKKWPQLPSPEAVRAQARAQYQAGSAPDQRKTFGPTGPQWSPPPASFESMGLFVKWGANIMIAEGQTLYAIRHLLKESVPVPELYGWRTNGGEIFLSMELVRGQTLEKVWDSLSPDERTKVCLQLHTYISNVRCLRQDPQDPFIGNARPLCTKSSRADLPDDCAIRFTHGDLHPSNIMVSQSEPSRVISIIDWEQSGWMPEYWEARKAHCTAEFKGEWATKYLPMILHQYESTSEAWWWYTSSTGW</sequence>
<dbReference type="InterPro" id="IPR002575">
    <property type="entry name" value="Aminoglycoside_PTrfase"/>
</dbReference>
<dbReference type="PANTHER" id="PTHR21310:SF54">
    <property type="entry name" value="AMINOGLYCOSIDE PHOSPHOTRANSFERASE DOMAIN-CONTAINING PROTEIN"/>
    <property type="match status" value="1"/>
</dbReference>
<dbReference type="OrthoDB" id="2906425at2759"/>
<evidence type="ECO:0000313" key="3">
    <source>
        <dbReference type="EMBL" id="OJD16947.1"/>
    </source>
</evidence>
<dbReference type="PANTHER" id="PTHR21310">
    <property type="entry name" value="AMINOGLYCOSIDE PHOSPHOTRANSFERASE-RELATED-RELATED"/>
    <property type="match status" value="1"/>
</dbReference>
<dbReference type="EMBL" id="LGRN01000086">
    <property type="protein sequence ID" value="OJD16947.1"/>
    <property type="molecule type" value="Genomic_DNA"/>
</dbReference>
<dbReference type="STRING" id="1447872.A0A1J9Q9M6"/>
<dbReference type="SUPFAM" id="SSF56112">
    <property type="entry name" value="Protein kinase-like (PK-like)"/>
    <property type="match status" value="1"/>
</dbReference>
<feature type="region of interest" description="Disordered" evidence="1">
    <location>
        <begin position="1"/>
        <end position="40"/>
    </location>
</feature>
<accession>A0A1J9Q9M6</accession>
<reference evidence="3 4" key="1">
    <citation type="submission" date="2015-07" db="EMBL/GenBank/DDBJ databases">
        <title>Emmonsia species relationships and genome sequence.</title>
        <authorList>
            <consortium name="The Broad Institute Genomics Platform"/>
            <person name="Cuomo C.A."/>
            <person name="Munoz J.F."/>
            <person name="Imamovic A."/>
            <person name="Priest M.E."/>
            <person name="Young S."/>
            <person name="Clay O.K."/>
            <person name="McEwen J.G."/>
        </authorList>
    </citation>
    <scope>NUCLEOTIDE SEQUENCE [LARGE SCALE GENOMIC DNA]</scope>
    <source>
        <strain evidence="3 4">UAMH 9510</strain>
    </source>
</reference>
<evidence type="ECO:0000313" key="4">
    <source>
        <dbReference type="Proteomes" id="UP000182235"/>
    </source>
</evidence>